<dbReference type="GO" id="GO:0046872">
    <property type="term" value="F:metal ion binding"/>
    <property type="evidence" value="ECO:0007669"/>
    <property type="project" value="UniProtKB-KW"/>
</dbReference>
<dbReference type="EMBL" id="CP002278">
    <property type="protein sequence ID" value="ADP77470.1"/>
    <property type="molecule type" value="Genomic_DNA"/>
</dbReference>
<accession>E3GYT8</accession>
<keyword evidence="6 8" id="KW-0456">Lyase</keyword>
<proteinExistence type="inferred from homology"/>
<keyword evidence="2" id="KW-0004">4Fe-4S</keyword>
<evidence type="ECO:0000313" key="8">
    <source>
        <dbReference type="EMBL" id="ADP77470.1"/>
    </source>
</evidence>
<keyword evidence="9" id="KW-1185">Reference proteome</keyword>
<evidence type="ECO:0000256" key="1">
    <source>
        <dbReference type="ARBA" id="ARBA00008876"/>
    </source>
</evidence>
<dbReference type="PANTHER" id="PTHR43351:SF2">
    <property type="entry name" value="L(+)-TARTRATE DEHYDRATASE SUBUNIT BETA-RELATED"/>
    <property type="match status" value="1"/>
</dbReference>
<keyword evidence="5" id="KW-0411">Iron-sulfur</keyword>
<dbReference type="GO" id="GO:0016829">
    <property type="term" value="F:lyase activity"/>
    <property type="evidence" value="ECO:0007669"/>
    <property type="project" value="UniProtKB-KW"/>
</dbReference>
<reference evidence="8 9" key="1">
    <citation type="journal article" date="2010" name="Stand. Genomic Sci.">
        <title>Complete genome sequence of Methanothermus fervidus type strain (V24S).</title>
        <authorList>
            <person name="Anderson I."/>
            <person name="Djao O.D."/>
            <person name="Misra M."/>
            <person name="Chertkov O."/>
            <person name="Nolan M."/>
            <person name="Lucas S."/>
            <person name="Lapidus A."/>
            <person name="Del Rio T.G."/>
            <person name="Tice H."/>
            <person name="Cheng J.F."/>
            <person name="Tapia R."/>
            <person name="Han C."/>
            <person name="Goodwin L."/>
            <person name="Pitluck S."/>
            <person name="Liolios K."/>
            <person name="Ivanova N."/>
            <person name="Mavromatis K."/>
            <person name="Mikhailova N."/>
            <person name="Pati A."/>
            <person name="Brambilla E."/>
            <person name="Chen A."/>
            <person name="Palaniappan K."/>
            <person name="Land M."/>
            <person name="Hauser L."/>
            <person name="Chang Y.J."/>
            <person name="Jeffries C.D."/>
            <person name="Sikorski J."/>
            <person name="Spring S."/>
            <person name="Rohde M."/>
            <person name="Eichinger K."/>
            <person name="Huber H."/>
            <person name="Wirth R."/>
            <person name="Goker M."/>
            <person name="Detter J.C."/>
            <person name="Woyke T."/>
            <person name="Bristow J."/>
            <person name="Eisen J.A."/>
            <person name="Markowitz V."/>
            <person name="Hugenholtz P."/>
            <person name="Klenk H.P."/>
            <person name="Kyrpides N.C."/>
        </authorList>
    </citation>
    <scope>NUCLEOTIDE SEQUENCE [LARGE SCALE GENOMIC DNA]</scope>
    <source>
        <strain evidence="9">ATCC 43054 / DSM 2088 / JCM 10308 / V24 S</strain>
    </source>
</reference>
<evidence type="ECO:0000256" key="2">
    <source>
        <dbReference type="ARBA" id="ARBA00022485"/>
    </source>
</evidence>
<organism evidence="8 9">
    <name type="scientific">Methanothermus fervidus (strain ATCC 43054 / DSM 2088 / JCM 10308 / V24 S)</name>
    <dbReference type="NCBI Taxonomy" id="523846"/>
    <lineage>
        <taxon>Archaea</taxon>
        <taxon>Methanobacteriati</taxon>
        <taxon>Methanobacteriota</taxon>
        <taxon>Methanomada group</taxon>
        <taxon>Methanobacteria</taxon>
        <taxon>Methanobacteriales</taxon>
        <taxon>Methanothermaceae</taxon>
        <taxon>Methanothermus</taxon>
    </lineage>
</organism>
<name>E3GYT8_METFV</name>
<dbReference type="STRING" id="523846.Mfer_0671"/>
<evidence type="ECO:0000259" key="7">
    <source>
        <dbReference type="Pfam" id="PF05681"/>
    </source>
</evidence>
<dbReference type="Proteomes" id="UP000002315">
    <property type="component" value="Chromosome"/>
</dbReference>
<dbReference type="InterPro" id="IPR004646">
    <property type="entry name" value="Fe-S_hydro-lyase_TtdA-typ_cat"/>
</dbReference>
<dbReference type="AlphaFoldDB" id="E3GYT8"/>
<dbReference type="HOGENOM" id="CLU_041245_0_0_2"/>
<dbReference type="PANTHER" id="PTHR43351">
    <property type="entry name" value="L(+)-TARTRATE DEHYDRATASE SUBUNIT BETA"/>
    <property type="match status" value="1"/>
</dbReference>
<comment type="similarity">
    <text evidence="1">Belongs to the class-I fumarase family.</text>
</comment>
<dbReference type="GO" id="GO:0051539">
    <property type="term" value="F:4 iron, 4 sulfur cluster binding"/>
    <property type="evidence" value="ECO:0007669"/>
    <property type="project" value="UniProtKB-KW"/>
</dbReference>
<keyword evidence="4" id="KW-0408">Iron</keyword>
<protein>
    <submittedName>
        <fullName evidence="8">Hydro-lyase, Fe-S type, tartrate/fumarate subfamily, alpha subunit</fullName>
    </submittedName>
</protein>
<keyword evidence="3" id="KW-0479">Metal-binding</keyword>
<dbReference type="NCBIfam" id="TIGR00722">
    <property type="entry name" value="ttdA_fumA_fumB"/>
    <property type="match status" value="1"/>
</dbReference>
<gene>
    <name evidence="8" type="ordered locus">Mfer_0671</name>
</gene>
<evidence type="ECO:0000256" key="5">
    <source>
        <dbReference type="ARBA" id="ARBA00023014"/>
    </source>
</evidence>
<feature type="domain" description="Fe-S hydro-lyase tartrate dehydratase alpha-type catalytic" evidence="7">
    <location>
        <begin position="5"/>
        <end position="278"/>
    </location>
</feature>
<sequence>MDLVKKVKKAVIKCSTEYSEDQIKAYKNAIKNENNENAVWVLKLLLKNAKIAKKKRRPLCDDTGIPHVYIEIGKKSEISSTFFQKIRRGIAEGLRELPGRPMALKGNDIERIEQSKGIYEDPGKVVPPSFFIDNNKEENGTKIHIMMLGGGPEIRARTKKVFHEHDYRKVFKEVIRWIIVEAKSLGCTPCVPAIGIGRTHYEATSLMLKAIAHGKLDQQSELEEYITNSVNSSGIGPLGLGGSTTALGTLIKIGPQRASGVRIVSTRLCCCVEPRKYTITI</sequence>
<evidence type="ECO:0000256" key="4">
    <source>
        <dbReference type="ARBA" id="ARBA00023004"/>
    </source>
</evidence>
<evidence type="ECO:0000256" key="3">
    <source>
        <dbReference type="ARBA" id="ARBA00022723"/>
    </source>
</evidence>
<dbReference type="OrthoDB" id="371925at2157"/>
<evidence type="ECO:0000256" key="6">
    <source>
        <dbReference type="ARBA" id="ARBA00023239"/>
    </source>
</evidence>
<dbReference type="KEGG" id="mfv:Mfer_0671"/>
<dbReference type="Pfam" id="PF05681">
    <property type="entry name" value="Fumerase"/>
    <property type="match status" value="1"/>
</dbReference>
<evidence type="ECO:0000313" key="9">
    <source>
        <dbReference type="Proteomes" id="UP000002315"/>
    </source>
</evidence>